<name>A0ABS2P8T1_9BACL</name>
<feature type="transmembrane region" description="Helical" evidence="1">
    <location>
        <begin position="67"/>
        <end position="85"/>
    </location>
</feature>
<proteinExistence type="predicted"/>
<dbReference type="RefSeq" id="WP_042359661.1">
    <property type="nucleotide sequence ID" value="NZ_JAFBEC010000002.1"/>
</dbReference>
<keyword evidence="1" id="KW-0812">Transmembrane</keyword>
<evidence type="ECO:0000256" key="1">
    <source>
        <dbReference type="SAM" id="Phobius"/>
    </source>
</evidence>
<keyword evidence="1" id="KW-0472">Membrane</keyword>
<feature type="transmembrane region" description="Helical" evidence="1">
    <location>
        <begin position="6"/>
        <end position="22"/>
    </location>
</feature>
<dbReference type="InterPro" id="IPR025618">
    <property type="entry name" value="YtpI"/>
</dbReference>
<dbReference type="Proteomes" id="UP000741863">
    <property type="component" value="Unassembled WGS sequence"/>
</dbReference>
<evidence type="ECO:0000313" key="2">
    <source>
        <dbReference type="EMBL" id="MBM7631819.1"/>
    </source>
</evidence>
<dbReference type="Pfam" id="PF14007">
    <property type="entry name" value="YtpI"/>
    <property type="match status" value="1"/>
</dbReference>
<feature type="transmembrane region" description="Helical" evidence="1">
    <location>
        <begin position="42"/>
        <end position="61"/>
    </location>
</feature>
<evidence type="ECO:0000313" key="3">
    <source>
        <dbReference type="Proteomes" id="UP000741863"/>
    </source>
</evidence>
<keyword evidence="1" id="KW-1133">Transmembrane helix</keyword>
<organism evidence="2 3">
    <name type="scientific">Geomicrobium sediminis</name>
    <dbReference type="NCBI Taxonomy" id="1347788"/>
    <lineage>
        <taxon>Bacteria</taxon>
        <taxon>Bacillati</taxon>
        <taxon>Bacillota</taxon>
        <taxon>Bacilli</taxon>
        <taxon>Bacillales</taxon>
        <taxon>Geomicrobium</taxon>
    </lineage>
</organism>
<dbReference type="EMBL" id="JAFBEC010000002">
    <property type="protein sequence ID" value="MBM7631819.1"/>
    <property type="molecule type" value="Genomic_DNA"/>
</dbReference>
<comment type="caution">
    <text evidence="2">The sequence shown here is derived from an EMBL/GenBank/DDBJ whole genome shotgun (WGS) entry which is preliminary data.</text>
</comment>
<reference evidence="2 3" key="1">
    <citation type="submission" date="2021-01" db="EMBL/GenBank/DDBJ databases">
        <title>Genomic Encyclopedia of Type Strains, Phase IV (KMG-IV): sequencing the most valuable type-strain genomes for metagenomic binning, comparative biology and taxonomic classification.</title>
        <authorList>
            <person name="Goeker M."/>
        </authorList>
    </citation>
    <scope>NUCLEOTIDE SEQUENCE [LARGE SCALE GENOMIC DNA]</scope>
    <source>
        <strain evidence="2 3">DSM 25540</strain>
    </source>
</reference>
<accession>A0ABS2P8T1</accession>
<sequence>MGFISIVVTLILTLALALYVYYKYKRFRVKGERLKEWYQTKAMTALGIFILSPGLLFMFSYRSWVDIVVGLVFAILGAVFVYYGIKANRIITPFAKEELRSQES</sequence>
<keyword evidence="3" id="KW-1185">Reference proteome</keyword>
<protein>
    <submittedName>
        <fullName evidence="2">Membrane protein</fullName>
    </submittedName>
</protein>
<gene>
    <name evidence="2" type="ORF">JOD17_000911</name>
</gene>